<dbReference type="InterPro" id="IPR051303">
    <property type="entry name" value="Armcx_regulator"/>
</dbReference>
<feature type="domain" description="Armadillo repeat-containing" evidence="8">
    <location>
        <begin position="119"/>
        <end position="303"/>
    </location>
</feature>
<gene>
    <name evidence="9" type="ORF">EDS130_LOCUS13436</name>
</gene>
<dbReference type="Pfam" id="PF04826">
    <property type="entry name" value="Arm_2"/>
    <property type="match status" value="1"/>
</dbReference>
<evidence type="ECO:0000256" key="6">
    <source>
        <dbReference type="ARBA" id="ARBA00023136"/>
    </source>
</evidence>
<dbReference type="PANTHER" id="PTHR15712:SF23">
    <property type="entry name" value="ARMADILLO REPEAT CONTAINING 10"/>
    <property type="match status" value="1"/>
</dbReference>
<evidence type="ECO:0000256" key="5">
    <source>
        <dbReference type="ARBA" id="ARBA00023128"/>
    </source>
</evidence>
<dbReference type="GO" id="GO:0031966">
    <property type="term" value="C:mitochondrial membrane"/>
    <property type="evidence" value="ECO:0007669"/>
    <property type="project" value="UniProtKB-SubCell"/>
</dbReference>
<dbReference type="PANTHER" id="PTHR15712">
    <property type="entry name" value="ARMADILLO REPEAT CONTAINING PROTEIN"/>
    <property type="match status" value="1"/>
</dbReference>
<dbReference type="InterPro" id="IPR016024">
    <property type="entry name" value="ARM-type_fold"/>
</dbReference>
<keyword evidence="4 7" id="KW-1133">Transmembrane helix</keyword>
<accession>A0A814EPT2</accession>
<reference evidence="9" key="1">
    <citation type="submission" date="2021-02" db="EMBL/GenBank/DDBJ databases">
        <authorList>
            <person name="Nowell W R."/>
        </authorList>
    </citation>
    <scope>NUCLEOTIDE SEQUENCE</scope>
</reference>
<comment type="subcellular location">
    <subcellularLocation>
        <location evidence="1">Membrane</location>
        <topology evidence="1">Single-pass membrane protein</topology>
    </subcellularLocation>
    <subcellularLocation>
        <location evidence="2">Mitochondrion membrane</location>
    </subcellularLocation>
</comment>
<keyword evidence="5" id="KW-0496">Mitochondrion</keyword>
<evidence type="ECO:0000313" key="9">
    <source>
        <dbReference type="EMBL" id="CAF0972336.1"/>
    </source>
</evidence>
<dbReference type="InterPro" id="IPR006911">
    <property type="entry name" value="ARM-rpt_dom"/>
</dbReference>
<dbReference type="AlphaFoldDB" id="A0A814EPT2"/>
<dbReference type="Proteomes" id="UP000663852">
    <property type="component" value="Unassembled WGS sequence"/>
</dbReference>
<evidence type="ECO:0000256" key="4">
    <source>
        <dbReference type="ARBA" id="ARBA00022989"/>
    </source>
</evidence>
<feature type="transmembrane region" description="Helical" evidence="7">
    <location>
        <begin position="7"/>
        <end position="27"/>
    </location>
</feature>
<evidence type="ECO:0000256" key="2">
    <source>
        <dbReference type="ARBA" id="ARBA00004325"/>
    </source>
</evidence>
<dbReference type="EMBL" id="CAJNOJ010000053">
    <property type="protein sequence ID" value="CAF0972336.1"/>
    <property type="molecule type" value="Genomic_DNA"/>
</dbReference>
<keyword evidence="3 7" id="KW-0812">Transmembrane</keyword>
<evidence type="ECO:0000256" key="3">
    <source>
        <dbReference type="ARBA" id="ARBA00022692"/>
    </source>
</evidence>
<protein>
    <recommendedName>
        <fullName evidence="8">Armadillo repeat-containing domain-containing protein</fullName>
    </recommendedName>
</protein>
<evidence type="ECO:0000313" key="10">
    <source>
        <dbReference type="Proteomes" id="UP000663852"/>
    </source>
</evidence>
<evidence type="ECO:0000256" key="7">
    <source>
        <dbReference type="SAM" id="Phobius"/>
    </source>
</evidence>
<evidence type="ECO:0000259" key="8">
    <source>
        <dbReference type="Pfam" id="PF04826"/>
    </source>
</evidence>
<proteinExistence type="predicted"/>
<dbReference type="InterPro" id="IPR011989">
    <property type="entry name" value="ARM-like"/>
</dbReference>
<dbReference type="SUPFAM" id="SSF48371">
    <property type="entry name" value="ARM repeat"/>
    <property type="match status" value="1"/>
</dbReference>
<dbReference type="Gene3D" id="1.25.10.10">
    <property type="entry name" value="Leucine-rich Repeat Variant"/>
    <property type="match status" value="1"/>
</dbReference>
<organism evidence="9 10">
    <name type="scientific">Adineta ricciae</name>
    <name type="common">Rotifer</name>
    <dbReference type="NCBI Taxonomy" id="249248"/>
    <lineage>
        <taxon>Eukaryota</taxon>
        <taxon>Metazoa</taxon>
        <taxon>Spiralia</taxon>
        <taxon>Gnathifera</taxon>
        <taxon>Rotifera</taxon>
        <taxon>Eurotatoria</taxon>
        <taxon>Bdelloidea</taxon>
        <taxon>Adinetida</taxon>
        <taxon>Adinetidae</taxon>
        <taxon>Adineta</taxon>
    </lineage>
</organism>
<evidence type="ECO:0000256" key="1">
    <source>
        <dbReference type="ARBA" id="ARBA00004167"/>
    </source>
</evidence>
<dbReference type="OrthoDB" id="10017790at2759"/>
<name>A0A814EPT2_ADIRI</name>
<comment type="caution">
    <text evidence="9">The sequence shown here is derived from an EMBL/GenBank/DDBJ whole genome shotgun (WGS) entry which is preliminary data.</text>
</comment>
<keyword evidence="6 7" id="KW-0472">Membrane</keyword>
<sequence length="387" mass="43458">MFNRQKIYIGLAVSAGVCTTVGLYLLYRQQKQISLSKTSRCLTPISTLPSSPSRHDYPSIDIDSPIDVDNDESDSALTPNKIHIPSGSVPLTPDQASILTHFLYESHDNEEQLHYGLKSIANTSVFKESQINLANAGCIARLRELLLTSDNDTTKCHILLALNNLALNDFAITQFSNIVSIVINLCRNSPSSSSIRLYGLSLLINMSVLDYLHEEYMSNVCDLGLLIESTIVSDDEALSSGKVLVNLSVNSSNLENLLKLTGLELKLIVNLFTSRIDQSKKSEDILIRFLIFYCNVAERILSEIQNEGDANNNTSWLTNPTPQRRGALYFEFFDQDKQMLAKSLLRPHYTSTLVNSHMKRLYQLMNKIHQNQMDLLKKFVMESSSIN</sequence>